<evidence type="ECO:0000259" key="26">
    <source>
        <dbReference type="Pfam" id="PF11838"/>
    </source>
</evidence>
<evidence type="ECO:0000256" key="24">
    <source>
        <dbReference type="SAM" id="MobiDB-lite"/>
    </source>
</evidence>
<evidence type="ECO:0000256" key="10">
    <source>
        <dbReference type="ARBA" id="ARBA00022723"/>
    </source>
</evidence>
<keyword evidence="12 21" id="KW-0862">Zinc</keyword>
<feature type="compositionally biased region" description="Low complexity" evidence="24">
    <location>
        <begin position="51"/>
        <end position="61"/>
    </location>
</feature>
<feature type="region of interest" description="Disordered" evidence="24">
    <location>
        <begin position="41"/>
        <end position="86"/>
    </location>
</feature>
<evidence type="ECO:0000259" key="27">
    <source>
        <dbReference type="Pfam" id="PF17900"/>
    </source>
</evidence>
<dbReference type="EMBL" id="JAWZYT010003138">
    <property type="protein sequence ID" value="KAK4299991.1"/>
    <property type="molecule type" value="Genomic_DNA"/>
</dbReference>
<feature type="domain" description="ERAP1-like C-terminal" evidence="26">
    <location>
        <begin position="620"/>
        <end position="937"/>
    </location>
</feature>
<keyword evidence="19" id="KW-0325">Glycoprotein</keyword>
<dbReference type="GO" id="GO:0005615">
    <property type="term" value="C:extracellular space"/>
    <property type="evidence" value="ECO:0007669"/>
    <property type="project" value="TreeGrafter"/>
</dbReference>
<keyword evidence="18" id="KW-1015">Disulfide bond</keyword>
<evidence type="ECO:0000259" key="25">
    <source>
        <dbReference type="Pfam" id="PF01433"/>
    </source>
</evidence>
<evidence type="ECO:0000256" key="22">
    <source>
        <dbReference type="PIRSR" id="PIRSR634016-4"/>
    </source>
</evidence>
<dbReference type="SUPFAM" id="SSF63737">
    <property type="entry name" value="Leukotriene A4 hydrolase N-terminal domain"/>
    <property type="match status" value="1"/>
</dbReference>
<dbReference type="Gene3D" id="2.60.40.1910">
    <property type="match status" value="1"/>
</dbReference>
<dbReference type="FunFam" id="2.60.40.1730:FF:000001">
    <property type="entry name" value="Leucyl-cystinyl aminopeptidase"/>
    <property type="match status" value="1"/>
</dbReference>
<feature type="domain" description="Peptidase M1 membrane alanine aminopeptidase" evidence="25">
    <location>
        <begin position="319"/>
        <end position="539"/>
    </location>
</feature>
<dbReference type="FunFam" id="1.25.50.20:FF:000001">
    <property type="entry name" value="Aminopeptidase"/>
    <property type="match status" value="1"/>
</dbReference>
<proteinExistence type="inferred from homology"/>
<evidence type="ECO:0000256" key="19">
    <source>
        <dbReference type="ARBA" id="ARBA00023180"/>
    </source>
</evidence>
<dbReference type="SUPFAM" id="SSF55486">
    <property type="entry name" value="Metalloproteases ('zincins'), catalytic domain"/>
    <property type="match status" value="1"/>
</dbReference>
<comment type="catalytic activity">
    <reaction evidence="1">
        <text>Release of N-terminal glutamate (and to a lesser extent aspartate) from a peptide.</text>
        <dbReference type="EC" id="3.4.11.7"/>
    </reaction>
</comment>
<keyword evidence="14" id="KW-0735">Signal-anchor</keyword>
<dbReference type="InterPro" id="IPR024571">
    <property type="entry name" value="ERAP1-like_C_dom"/>
</dbReference>
<evidence type="ECO:0000256" key="2">
    <source>
        <dbReference type="ARBA" id="ARBA00004401"/>
    </source>
</evidence>
<sequence length="964" mass="110778">MGQVFVRRTTAALLFLVAVLCIVCVALLVLLLAPDWRDTGGHTTSGRLQEKTTTTTTTTGKPQPPPQQATTSKTITTTEEGPKEPWEANYRIPTTTLPHHYDLYLHPDLDTGRFSGRVGILIGVTSPMTFLVAHIKFMNVTRTELRTQTGEVIPLKDQFEYEPNQFWVVLPRSTLSPGNYTLHLEFEGSLDGSIVGFYRSVYTTKAGEKRSIATSKFQPTDARSAFPCFDEPSFKSTFTTTLVKPSTGYIALSNMPIQHEVTDAPGNGLTEVVFEKSVPMVTYLACFIVCDFEYIQQLTKDGKEFRVYATSDQIHRANYSLHLGVNVLNYFEDYFQVEYPLPKQDMIAIPDFISGAMEHWGLITYREANLLYDDLTSSSYNKQRVAAVVAHELAHMWFGNLVTLEWWDDLWLNEGFASYIEYKGVANYEKDWDMEGQFLVDDLQRVMGLDAQLTSHPIVQPVNHPDEITEIFDVISYSKGASVLRMLENFLGSERFRQGVSNFLRRYIYANAVTRDLWQELEQVAPQGLPDIARVMDTWTRQMGYPVLQVSVSKSDKTKLEVHQSRFLSDPQAVSADDSPFGYQWDVPVTFVSDVTPRQQHWLLRDMDKLMLKKPAGARWIKFNVDQYGYYRVNYEPAMWEDLISVLRENPEALNATDRGNLLDDAFYLAGSGQLPYPTVLSLVAYMTKETHYIPWTTVAKHLDEMGRLLRNTKAYPYFRKYMVNLVSDHVEKLGWSDTGSHLERRKRMVLMFLACSNGYEPCLEGAYQRLSQWTKDSDFYIPPNTRSLVYKFGMRKAGVEEWEVMLDRYVKENNAQEKIKLAAGLASTKEDWIAQRFMRLAANESIVRGQDYFSALNNLAKNPWNTHMVWNYVKSHWMELVGRFNLNNRYLGRMVKYVSTRFASPDALIDIQEFFAKYPEAGSGARARQQALEEVETNIRWIDNHADLLHSWFLKQQQQQTNQ</sequence>
<evidence type="ECO:0000256" key="6">
    <source>
        <dbReference type="ARBA" id="ARBA00022438"/>
    </source>
</evidence>
<feature type="site" description="Transition state stabilizer" evidence="22">
    <location>
        <position position="477"/>
    </location>
</feature>
<evidence type="ECO:0000256" key="5">
    <source>
        <dbReference type="ARBA" id="ARBA00011748"/>
    </source>
</evidence>
<comment type="similarity">
    <text evidence="4 23">Belongs to the peptidase M1 family.</text>
</comment>
<keyword evidence="17 23" id="KW-0472">Membrane</keyword>
<dbReference type="GO" id="GO:0004230">
    <property type="term" value="F:glutamyl aminopeptidase activity"/>
    <property type="evidence" value="ECO:0007669"/>
    <property type="project" value="UniProtKB-EC"/>
</dbReference>
<evidence type="ECO:0000256" key="3">
    <source>
        <dbReference type="ARBA" id="ARBA00004609"/>
    </source>
</evidence>
<evidence type="ECO:0000256" key="17">
    <source>
        <dbReference type="ARBA" id="ARBA00023136"/>
    </source>
</evidence>
<dbReference type="CDD" id="cd09601">
    <property type="entry name" value="M1_APN-Q_like"/>
    <property type="match status" value="1"/>
</dbReference>
<keyword evidence="6 23" id="KW-0031">Aminopeptidase</keyword>
<dbReference type="EC" id="3.4.11.-" evidence="23"/>
<keyword evidence="13" id="KW-0106">Calcium</keyword>
<dbReference type="PANTHER" id="PTHR11533">
    <property type="entry name" value="PROTEASE M1 ZINC METALLOPROTEASE"/>
    <property type="match status" value="1"/>
</dbReference>
<dbReference type="GO" id="GO:0070006">
    <property type="term" value="F:metalloaminopeptidase activity"/>
    <property type="evidence" value="ECO:0007669"/>
    <property type="project" value="TreeGrafter"/>
</dbReference>
<dbReference type="GO" id="GO:0005737">
    <property type="term" value="C:cytoplasm"/>
    <property type="evidence" value="ECO:0007669"/>
    <property type="project" value="TreeGrafter"/>
</dbReference>
<dbReference type="InterPro" id="IPR045357">
    <property type="entry name" value="Aminopeptidase_N-like_N"/>
</dbReference>
<feature type="active site" description="Proton acceptor" evidence="20">
    <location>
        <position position="392"/>
    </location>
</feature>
<dbReference type="GO" id="GO:0006508">
    <property type="term" value="P:proteolysis"/>
    <property type="evidence" value="ECO:0007669"/>
    <property type="project" value="UniProtKB-KW"/>
</dbReference>
<keyword evidence="29" id="KW-1185">Reference proteome</keyword>
<evidence type="ECO:0000256" key="23">
    <source>
        <dbReference type="RuleBase" id="RU364040"/>
    </source>
</evidence>
<dbReference type="AlphaFoldDB" id="A0AAE1TWC5"/>
<dbReference type="Gene3D" id="2.60.40.1730">
    <property type="entry name" value="tricorn interacting facor f3 domain"/>
    <property type="match status" value="1"/>
</dbReference>
<dbReference type="Pfam" id="PF01433">
    <property type="entry name" value="Peptidase_M1"/>
    <property type="match status" value="1"/>
</dbReference>
<dbReference type="PRINTS" id="PR00756">
    <property type="entry name" value="ALADIPTASE"/>
</dbReference>
<organism evidence="28 29">
    <name type="scientific">Petrolisthes manimaculis</name>
    <dbReference type="NCBI Taxonomy" id="1843537"/>
    <lineage>
        <taxon>Eukaryota</taxon>
        <taxon>Metazoa</taxon>
        <taxon>Ecdysozoa</taxon>
        <taxon>Arthropoda</taxon>
        <taxon>Crustacea</taxon>
        <taxon>Multicrustacea</taxon>
        <taxon>Malacostraca</taxon>
        <taxon>Eumalacostraca</taxon>
        <taxon>Eucarida</taxon>
        <taxon>Decapoda</taxon>
        <taxon>Pleocyemata</taxon>
        <taxon>Anomura</taxon>
        <taxon>Galatheoidea</taxon>
        <taxon>Porcellanidae</taxon>
        <taxon>Petrolisthes</taxon>
    </lineage>
</organism>
<reference evidence="28" key="1">
    <citation type="submission" date="2023-11" db="EMBL/GenBank/DDBJ databases">
        <title>Genome assemblies of two species of porcelain crab, Petrolisthes cinctipes and Petrolisthes manimaculis (Anomura: Porcellanidae).</title>
        <authorList>
            <person name="Angst P."/>
        </authorList>
    </citation>
    <scope>NUCLEOTIDE SEQUENCE</scope>
    <source>
        <strain evidence="28">PB745_02</strain>
        <tissue evidence="28">Gill</tissue>
    </source>
</reference>
<evidence type="ECO:0000256" key="11">
    <source>
        <dbReference type="ARBA" id="ARBA00022801"/>
    </source>
</evidence>
<dbReference type="Gene3D" id="1.25.50.20">
    <property type="match status" value="1"/>
</dbReference>
<keyword evidence="16 23" id="KW-0482">Metalloprotease</keyword>
<dbReference type="Gene3D" id="1.10.390.10">
    <property type="entry name" value="Neutral Protease Domain 2"/>
    <property type="match status" value="1"/>
</dbReference>
<gene>
    <name evidence="28" type="ORF">Pmani_027785</name>
</gene>
<protein>
    <recommendedName>
        <fullName evidence="23">Aminopeptidase</fullName>
        <ecNumber evidence="23">3.4.11.-</ecNumber>
    </recommendedName>
</protein>
<evidence type="ECO:0000256" key="12">
    <source>
        <dbReference type="ARBA" id="ARBA00022833"/>
    </source>
</evidence>
<name>A0AAE1TWC5_9EUCA</name>
<keyword evidence="11 23" id="KW-0378">Hydrolase</keyword>
<evidence type="ECO:0000256" key="4">
    <source>
        <dbReference type="ARBA" id="ARBA00010136"/>
    </source>
</evidence>
<dbReference type="GO" id="GO:0043171">
    <property type="term" value="P:peptide catabolic process"/>
    <property type="evidence" value="ECO:0007669"/>
    <property type="project" value="TreeGrafter"/>
</dbReference>
<evidence type="ECO:0000256" key="21">
    <source>
        <dbReference type="PIRSR" id="PIRSR634016-3"/>
    </source>
</evidence>
<evidence type="ECO:0000256" key="1">
    <source>
        <dbReference type="ARBA" id="ARBA00001703"/>
    </source>
</evidence>
<evidence type="ECO:0000256" key="15">
    <source>
        <dbReference type="ARBA" id="ARBA00022989"/>
    </source>
</evidence>
<keyword evidence="9 23" id="KW-0812">Transmembrane</keyword>
<evidence type="ECO:0000313" key="28">
    <source>
        <dbReference type="EMBL" id="KAK4299991.1"/>
    </source>
</evidence>
<dbReference type="InterPro" id="IPR001930">
    <property type="entry name" value="Peptidase_M1"/>
</dbReference>
<evidence type="ECO:0000313" key="29">
    <source>
        <dbReference type="Proteomes" id="UP001292094"/>
    </source>
</evidence>
<keyword evidence="10 21" id="KW-0479">Metal-binding</keyword>
<dbReference type="PANTHER" id="PTHR11533:SF276">
    <property type="entry name" value="GLUTAMYL AMINOPEPTIDASE"/>
    <property type="match status" value="1"/>
</dbReference>
<keyword evidence="15 23" id="KW-1133">Transmembrane helix</keyword>
<keyword evidence="8 23" id="KW-0645">Protease</keyword>
<dbReference type="Pfam" id="PF11838">
    <property type="entry name" value="ERAP1_C"/>
    <property type="match status" value="1"/>
</dbReference>
<dbReference type="GO" id="GO:0042277">
    <property type="term" value="F:peptide binding"/>
    <property type="evidence" value="ECO:0007669"/>
    <property type="project" value="TreeGrafter"/>
</dbReference>
<feature type="transmembrane region" description="Helical" evidence="23">
    <location>
        <begin position="12"/>
        <end position="33"/>
    </location>
</feature>
<dbReference type="InterPro" id="IPR042097">
    <property type="entry name" value="Aminopeptidase_N-like_N_sf"/>
</dbReference>
<evidence type="ECO:0000256" key="9">
    <source>
        <dbReference type="ARBA" id="ARBA00022692"/>
    </source>
</evidence>
<feature type="binding site" evidence="21">
    <location>
        <position position="414"/>
    </location>
    <ligand>
        <name>Zn(2+)</name>
        <dbReference type="ChEBI" id="CHEBI:29105"/>
        <note>catalytic</note>
    </ligand>
</feature>
<feature type="binding site" evidence="21">
    <location>
        <position position="395"/>
    </location>
    <ligand>
        <name>Zn(2+)</name>
        <dbReference type="ChEBI" id="CHEBI:29105"/>
        <note>catalytic</note>
    </ligand>
</feature>
<feature type="binding site" evidence="21">
    <location>
        <position position="391"/>
    </location>
    <ligand>
        <name>Zn(2+)</name>
        <dbReference type="ChEBI" id="CHEBI:29105"/>
        <note>catalytic</note>
    </ligand>
</feature>
<evidence type="ECO:0000256" key="14">
    <source>
        <dbReference type="ARBA" id="ARBA00022968"/>
    </source>
</evidence>
<accession>A0AAE1TWC5</accession>
<comment type="caution">
    <text evidence="28">The sequence shown here is derived from an EMBL/GenBank/DDBJ whole genome shotgun (WGS) entry which is preliminary data.</text>
</comment>
<evidence type="ECO:0000256" key="16">
    <source>
        <dbReference type="ARBA" id="ARBA00023049"/>
    </source>
</evidence>
<evidence type="ECO:0000256" key="7">
    <source>
        <dbReference type="ARBA" id="ARBA00022475"/>
    </source>
</evidence>
<evidence type="ECO:0000256" key="13">
    <source>
        <dbReference type="ARBA" id="ARBA00022837"/>
    </source>
</evidence>
<dbReference type="Proteomes" id="UP001292094">
    <property type="component" value="Unassembled WGS sequence"/>
</dbReference>
<comment type="subcellular location">
    <subcellularLocation>
        <location evidence="3">Cell membrane</location>
        <topology evidence="3">Lipid-anchor</topology>
        <topology evidence="3">GPI-anchor</topology>
    </subcellularLocation>
    <subcellularLocation>
        <location evidence="2">Cell membrane</location>
        <topology evidence="2">Single-pass type II membrane protein</topology>
    </subcellularLocation>
</comment>
<feature type="domain" description="Aminopeptidase N-like N-terminal" evidence="27">
    <location>
        <begin position="98"/>
        <end position="284"/>
    </location>
</feature>
<evidence type="ECO:0000256" key="20">
    <source>
        <dbReference type="PIRSR" id="PIRSR634016-1"/>
    </source>
</evidence>
<dbReference type="Pfam" id="PF17900">
    <property type="entry name" value="Peptidase_M1_N"/>
    <property type="match status" value="1"/>
</dbReference>
<keyword evidence="7" id="KW-1003">Cell membrane</keyword>
<dbReference type="GO" id="GO:0005886">
    <property type="term" value="C:plasma membrane"/>
    <property type="evidence" value="ECO:0007669"/>
    <property type="project" value="UniProtKB-SubCell"/>
</dbReference>
<dbReference type="InterPro" id="IPR014782">
    <property type="entry name" value="Peptidase_M1_dom"/>
</dbReference>
<feature type="compositionally biased region" description="Low complexity" evidence="24">
    <location>
        <begin position="68"/>
        <end position="78"/>
    </location>
</feature>
<comment type="cofactor">
    <cofactor evidence="21 23">
        <name>Zn(2+)</name>
        <dbReference type="ChEBI" id="CHEBI:29105"/>
    </cofactor>
    <text evidence="21 23">Binds 1 zinc ion per subunit.</text>
</comment>
<evidence type="ECO:0000256" key="8">
    <source>
        <dbReference type="ARBA" id="ARBA00022670"/>
    </source>
</evidence>
<comment type="subunit">
    <text evidence="5">Homodimer; disulfide-linked.</text>
</comment>
<dbReference type="InterPro" id="IPR027268">
    <property type="entry name" value="Peptidase_M4/M1_CTD_sf"/>
</dbReference>
<dbReference type="GO" id="GO:0008270">
    <property type="term" value="F:zinc ion binding"/>
    <property type="evidence" value="ECO:0007669"/>
    <property type="project" value="UniProtKB-UniRule"/>
</dbReference>
<evidence type="ECO:0000256" key="18">
    <source>
        <dbReference type="ARBA" id="ARBA00023157"/>
    </source>
</evidence>
<dbReference type="FunFam" id="2.60.40.1910:FF:000003">
    <property type="entry name" value="Aminopeptidase"/>
    <property type="match status" value="1"/>
</dbReference>
<dbReference type="InterPro" id="IPR050344">
    <property type="entry name" value="Peptidase_M1_aminopeptidases"/>
</dbReference>
<dbReference type="InterPro" id="IPR034016">
    <property type="entry name" value="M1_APN-typ"/>
</dbReference>
<dbReference type="FunFam" id="1.10.390.10:FF:000016">
    <property type="entry name" value="Glutamyl aminopeptidase"/>
    <property type="match status" value="1"/>
</dbReference>